<dbReference type="STRING" id="1267423.SAMN05216290_0301"/>
<sequence>MLKKILPLFLFPLLFISCSNNPKEQVQTKASENYKLAIVDSVQIDILASYLPIVDVHDETGNLLTVDS</sequence>
<dbReference type="EMBL" id="FOIR01000001">
    <property type="protein sequence ID" value="SEV86336.1"/>
    <property type="molecule type" value="Genomic_DNA"/>
</dbReference>
<protein>
    <submittedName>
        <fullName evidence="1">Uncharacterized protein</fullName>
    </submittedName>
</protein>
<dbReference type="PROSITE" id="PS51257">
    <property type="entry name" value="PROKAR_LIPOPROTEIN"/>
    <property type="match status" value="1"/>
</dbReference>
<dbReference type="RefSeq" id="WP_139177338.1">
    <property type="nucleotide sequence ID" value="NZ_FOIR01000001.1"/>
</dbReference>
<keyword evidence="2" id="KW-1185">Reference proteome</keyword>
<reference evidence="2" key="1">
    <citation type="submission" date="2016-10" db="EMBL/GenBank/DDBJ databases">
        <authorList>
            <person name="Varghese N."/>
            <person name="Submissions S."/>
        </authorList>
    </citation>
    <scope>NUCLEOTIDE SEQUENCE [LARGE SCALE GENOMIC DNA]</scope>
    <source>
        <strain evidence="2">CGMCC 1.12402</strain>
    </source>
</reference>
<organism evidence="1 2">
    <name type="scientific">Roseivirga pacifica</name>
    <dbReference type="NCBI Taxonomy" id="1267423"/>
    <lineage>
        <taxon>Bacteria</taxon>
        <taxon>Pseudomonadati</taxon>
        <taxon>Bacteroidota</taxon>
        <taxon>Cytophagia</taxon>
        <taxon>Cytophagales</taxon>
        <taxon>Roseivirgaceae</taxon>
        <taxon>Roseivirga</taxon>
    </lineage>
</organism>
<dbReference type="Proteomes" id="UP000199437">
    <property type="component" value="Unassembled WGS sequence"/>
</dbReference>
<evidence type="ECO:0000313" key="1">
    <source>
        <dbReference type="EMBL" id="SEV86336.1"/>
    </source>
</evidence>
<gene>
    <name evidence="1" type="ORF">SAMN05216290_0301</name>
</gene>
<dbReference type="GeneID" id="99985064"/>
<evidence type="ECO:0000313" key="2">
    <source>
        <dbReference type="Proteomes" id="UP000199437"/>
    </source>
</evidence>
<accession>A0A1I0MEX7</accession>
<proteinExistence type="predicted"/>
<name>A0A1I0MEX7_9BACT</name>
<dbReference type="AlphaFoldDB" id="A0A1I0MEX7"/>